<gene>
    <name evidence="12" type="ORF">SAMN05518684_103335</name>
</gene>
<sequence>MKKKVASFNGQDIFSYTIENSRGVSLTALNYGAAIIELLVPDQYGKKENIVINYSDISDYENNPHYLGVVAGRTAGRTAEGILNFDGRSLQLDKNDGNNHLHGGFKGLSRKIWDVIQDEARLTFECVSADGEDGYPGEVSFKVVYELTDENKLVISYWAEPDEKTPINLTNHTYFNLSGDKKTTVLDHILQLSSSKFYELAPDSIPIGTTDVDRHPAFDFRAGKPIRDAIEQEDKQLEIVKGGLDHPFLLDEQPKVKARLSDPKSGRTLAVETEDPAIVVYSGNQIEQKPELNGSEGKKYDGICLETQMPPNETETYLVDKGDIYEKQTVFSLGTTDTEM</sequence>
<evidence type="ECO:0000256" key="4">
    <source>
        <dbReference type="ARBA" id="ARBA00013185"/>
    </source>
</evidence>
<organism evidence="12 13">
    <name type="scientific">Salipaludibacillus aurantiacus</name>
    <dbReference type="NCBI Taxonomy" id="1601833"/>
    <lineage>
        <taxon>Bacteria</taxon>
        <taxon>Bacillati</taxon>
        <taxon>Bacillota</taxon>
        <taxon>Bacilli</taxon>
        <taxon>Bacillales</taxon>
        <taxon>Bacillaceae</taxon>
    </lineage>
</organism>
<dbReference type="AlphaFoldDB" id="A0A1H9RWB3"/>
<evidence type="ECO:0000256" key="11">
    <source>
        <dbReference type="PIRSR" id="PIRSR005096-3"/>
    </source>
</evidence>
<name>A0A1H9RWB3_9BACI</name>
<evidence type="ECO:0000256" key="5">
    <source>
        <dbReference type="ARBA" id="ARBA00014165"/>
    </source>
</evidence>
<dbReference type="STRING" id="1601833.SAMN05518684_103335"/>
<comment type="catalytic activity">
    <reaction evidence="1 8">
        <text>alpha-D-glucose = beta-D-glucose</text>
        <dbReference type="Rhea" id="RHEA:10264"/>
        <dbReference type="ChEBI" id="CHEBI:15903"/>
        <dbReference type="ChEBI" id="CHEBI:17925"/>
        <dbReference type="EC" id="5.1.3.3"/>
    </reaction>
</comment>
<dbReference type="UniPathway" id="UPA00242"/>
<dbReference type="GO" id="GO:0006006">
    <property type="term" value="P:glucose metabolic process"/>
    <property type="evidence" value="ECO:0007669"/>
    <property type="project" value="TreeGrafter"/>
</dbReference>
<dbReference type="InterPro" id="IPR018052">
    <property type="entry name" value="Ald1_epimerase_CS"/>
</dbReference>
<dbReference type="EC" id="5.1.3.3" evidence="4 8"/>
<dbReference type="RefSeq" id="WP_093048429.1">
    <property type="nucleotide sequence ID" value="NZ_FOGT01000003.1"/>
</dbReference>
<feature type="binding site" evidence="10">
    <location>
        <position position="245"/>
    </location>
    <ligand>
        <name>beta-D-galactose</name>
        <dbReference type="ChEBI" id="CHEBI:27667"/>
    </ligand>
</feature>
<dbReference type="OrthoDB" id="9779408at2"/>
<evidence type="ECO:0000256" key="7">
    <source>
        <dbReference type="ARBA" id="ARBA00023277"/>
    </source>
</evidence>
<dbReference type="Gene3D" id="2.70.98.10">
    <property type="match status" value="1"/>
</dbReference>
<comment type="similarity">
    <text evidence="3 8">Belongs to the aldose epimerase family.</text>
</comment>
<evidence type="ECO:0000256" key="6">
    <source>
        <dbReference type="ARBA" id="ARBA00023235"/>
    </source>
</evidence>
<comment type="pathway">
    <text evidence="2 8">Carbohydrate metabolism; hexose metabolism.</text>
</comment>
<feature type="active site" description="Proton acceptor" evidence="9">
    <location>
        <position position="306"/>
    </location>
</feature>
<dbReference type="PANTHER" id="PTHR10091:SF0">
    <property type="entry name" value="GALACTOSE MUTAROTASE"/>
    <property type="match status" value="1"/>
</dbReference>
<keyword evidence="6 8" id="KW-0413">Isomerase</keyword>
<feature type="active site" description="Proton donor" evidence="9">
    <location>
        <position position="172"/>
    </location>
</feature>
<dbReference type="NCBIfam" id="NF008277">
    <property type="entry name" value="PRK11055.1"/>
    <property type="match status" value="1"/>
</dbReference>
<dbReference type="InterPro" id="IPR011013">
    <property type="entry name" value="Gal_mutarotase_sf_dom"/>
</dbReference>
<accession>A0A1H9RWB3</accession>
<dbReference type="PROSITE" id="PS00545">
    <property type="entry name" value="ALDOSE_1_EPIMERASE"/>
    <property type="match status" value="1"/>
</dbReference>
<keyword evidence="13" id="KW-1185">Reference proteome</keyword>
<protein>
    <recommendedName>
        <fullName evidence="5 8">Aldose 1-epimerase</fullName>
        <ecNumber evidence="4 8">5.1.3.3</ecNumber>
    </recommendedName>
</protein>
<dbReference type="Pfam" id="PF01263">
    <property type="entry name" value="Aldose_epim"/>
    <property type="match status" value="1"/>
</dbReference>
<dbReference type="InterPro" id="IPR047215">
    <property type="entry name" value="Galactose_mutarotase-like"/>
</dbReference>
<evidence type="ECO:0000256" key="2">
    <source>
        <dbReference type="ARBA" id="ARBA00005028"/>
    </source>
</evidence>
<dbReference type="InterPro" id="IPR015443">
    <property type="entry name" value="Aldose_1-epimerase"/>
</dbReference>
<evidence type="ECO:0000256" key="3">
    <source>
        <dbReference type="ARBA" id="ARBA00006206"/>
    </source>
</evidence>
<evidence type="ECO:0000256" key="10">
    <source>
        <dbReference type="PIRSR" id="PIRSR005096-2"/>
    </source>
</evidence>
<dbReference type="Proteomes" id="UP000198571">
    <property type="component" value="Unassembled WGS sequence"/>
</dbReference>
<evidence type="ECO:0000256" key="8">
    <source>
        <dbReference type="PIRNR" id="PIRNR005096"/>
    </source>
</evidence>
<dbReference type="EMBL" id="FOGT01000003">
    <property type="protein sequence ID" value="SER76199.1"/>
    <property type="molecule type" value="Genomic_DNA"/>
</dbReference>
<dbReference type="InterPro" id="IPR008183">
    <property type="entry name" value="Aldose_1/G6P_1-epimerase"/>
</dbReference>
<dbReference type="GO" id="GO:0033499">
    <property type="term" value="P:galactose catabolic process via UDP-galactose, Leloir pathway"/>
    <property type="evidence" value="ECO:0007669"/>
    <property type="project" value="TreeGrafter"/>
</dbReference>
<dbReference type="GO" id="GO:0004034">
    <property type="term" value="F:aldose 1-epimerase activity"/>
    <property type="evidence" value="ECO:0007669"/>
    <property type="project" value="UniProtKB-EC"/>
</dbReference>
<dbReference type="CDD" id="cd09019">
    <property type="entry name" value="galactose_mutarotase_like"/>
    <property type="match status" value="1"/>
</dbReference>
<dbReference type="InterPro" id="IPR014718">
    <property type="entry name" value="GH-type_carb-bd"/>
</dbReference>
<keyword evidence="7 8" id="KW-0119">Carbohydrate metabolism</keyword>
<dbReference type="GO" id="GO:0005737">
    <property type="term" value="C:cytoplasm"/>
    <property type="evidence" value="ECO:0007669"/>
    <property type="project" value="TreeGrafter"/>
</dbReference>
<evidence type="ECO:0000313" key="13">
    <source>
        <dbReference type="Proteomes" id="UP000198571"/>
    </source>
</evidence>
<dbReference type="GO" id="GO:0030246">
    <property type="term" value="F:carbohydrate binding"/>
    <property type="evidence" value="ECO:0007669"/>
    <property type="project" value="InterPro"/>
</dbReference>
<proteinExistence type="inferred from homology"/>
<reference evidence="13" key="1">
    <citation type="submission" date="2016-10" db="EMBL/GenBank/DDBJ databases">
        <authorList>
            <person name="Varghese N."/>
            <person name="Submissions S."/>
        </authorList>
    </citation>
    <scope>NUCLEOTIDE SEQUENCE [LARGE SCALE GENOMIC DNA]</scope>
    <source>
        <strain evidence="13">S9</strain>
    </source>
</reference>
<dbReference type="PANTHER" id="PTHR10091">
    <property type="entry name" value="ALDOSE-1-EPIMERASE"/>
    <property type="match status" value="1"/>
</dbReference>
<dbReference type="SUPFAM" id="SSF74650">
    <property type="entry name" value="Galactose mutarotase-like"/>
    <property type="match status" value="1"/>
</dbReference>
<feature type="binding site" evidence="11">
    <location>
        <begin position="172"/>
        <end position="174"/>
    </location>
    <ligand>
        <name>beta-D-galactose</name>
        <dbReference type="ChEBI" id="CHEBI:27667"/>
    </ligand>
</feature>
<evidence type="ECO:0000256" key="1">
    <source>
        <dbReference type="ARBA" id="ARBA00001614"/>
    </source>
</evidence>
<dbReference type="PIRSF" id="PIRSF005096">
    <property type="entry name" value="GALM"/>
    <property type="match status" value="1"/>
</dbReference>
<evidence type="ECO:0000256" key="9">
    <source>
        <dbReference type="PIRSR" id="PIRSR005096-1"/>
    </source>
</evidence>
<evidence type="ECO:0000313" key="12">
    <source>
        <dbReference type="EMBL" id="SER76199.1"/>
    </source>
</evidence>